<evidence type="ECO:0000256" key="1">
    <source>
        <dbReference type="SAM" id="MobiDB-lite"/>
    </source>
</evidence>
<evidence type="ECO:0000313" key="2">
    <source>
        <dbReference type="EMBL" id="MBA2951649.1"/>
    </source>
</evidence>
<dbReference type="AlphaFoldDB" id="A0A7W0IDV7"/>
<accession>A0A7W0IDV7</accession>
<dbReference type="Proteomes" id="UP000545761">
    <property type="component" value="Unassembled WGS sequence"/>
</dbReference>
<feature type="compositionally biased region" description="Basic and acidic residues" evidence="1">
    <location>
        <begin position="73"/>
        <end position="85"/>
    </location>
</feature>
<evidence type="ECO:0008006" key="4">
    <source>
        <dbReference type="Google" id="ProtNLM"/>
    </source>
</evidence>
<proteinExistence type="predicted"/>
<evidence type="ECO:0000313" key="3">
    <source>
        <dbReference type="Proteomes" id="UP000545761"/>
    </source>
</evidence>
<dbReference type="EMBL" id="JACEHE010000050">
    <property type="protein sequence ID" value="MBA2951649.1"/>
    <property type="molecule type" value="Genomic_DNA"/>
</dbReference>
<organism evidence="2 3">
    <name type="scientific">Streptomyces himalayensis subsp. himalayensis</name>
    <dbReference type="NCBI Taxonomy" id="2756131"/>
    <lineage>
        <taxon>Bacteria</taxon>
        <taxon>Bacillati</taxon>
        <taxon>Actinomycetota</taxon>
        <taxon>Actinomycetes</taxon>
        <taxon>Kitasatosporales</taxon>
        <taxon>Streptomycetaceae</taxon>
        <taxon>Streptomyces</taxon>
        <taxon>Streptomyces himalayensis</taxon>
    </lineage>
</organism>
<protein>
    <recommendedName>
        <fullName evidence="4">Helix-turn-helix domain-containing protein</fullName>
    </recommendedName>
</protein>
<feature type="compositionally biased region" description="Basic residues" evidence="1">
    <location>
        <begin position="86"/>
        <end position="98"/>
    </location>
</feature>
<feature type="region of interest" description="Disordered" evidence="1">
    <location>
        <begin position="69"/>
        <end position="98"/>
    </location>
</feature>
<sequence>MPNMKGGKPPAPAGYLWIEDAAPYIGQARTTLYKWRQLDKGPRGVPIGRYLAYRIADLDAHLDGLYEAATRAEPSHESRPPEPRIAHHSRRHTARAAA</sequence>
<reference evidence="2 3" key="1">
    <citation type="submission" date="2020-07" db="EMBL/GenBank/DDBJ databases">
        <title>Streptomyces isolated from Indian soil.</title>
        <authorList>
            <person name="Mandal S."/>
            <person name="Maiti P.K."/>
        </authorList>
    </citation>
    <scope>NUCLEOTIDE SEQUENCE [LARGE SCALE GENOMIC DNA]</scope>
    <source>
        <strain evidence="2 3">PSKA28</strain>
    </source>
</reference>
<comment type="caution">
    <text evidence="2">The sequence shown here is derived from an EMBL/GenBank/DDBJ whole genome shotgun (WGS) entry which is preliminary data.</text>
</comment>
<dbReference type="RefSeq" id="WP_181662559.1">
    <property type="nucleotide sequence ID" value="NZ_JACEHE010000050.1"/>
</dbReference>
<name>A0A7W0IDV7_9ACTN</name>
<gene>
    <name evidence="2" type="ORF">H1D24_39320</name>
</gene>